<proteinExistence type="predicted"/>
<gene>
    <name evidence="1" type="ORF">KDK_17690</name>
</gene>
<accession>A0A402AFU4</accession>
<dbReference type="PANTHER" id="PTHR12993">
    <property type="entry name" value="N-ACETYLGLUCOSAMINYL-PHOSPHATIDYLINOSITOL DE-N-ACETYLASE-RELATED"/>
    <property type="match status" value="1"/>
</dbReference>
<evidence type="ECO:0000313" key="1">
    <source>
        <dbReference type="EMBL" id="GCE17969.1"/>
    </source>
</evidence>
<organism evidence="1 2">
    <name type="scientific">Dictyobacter kobayashii</name>
    <dbReference type="NCBI Taxonomy" id="2014872"/>
    <lineage>
        <taxon>Bacteria</taxon>
        <taxon>Bacillati</taxon>
        <taxon>Chloroflexota</taxon>
        <taxon>Ktedonobacteria</taxon>
        <taxon>Ktedonobacterales</taxon>
        <taxon>Dictyobacteraceae</taxon>
        <taxon>Dictyobacter</taxon>
    </lineage>
</organism>
<dbReference type="GO" id="GO:0016811">
    <property type="term" value="F:hydrolase activity, acting on carbon-nitrogen (but not peptide) bonds, in linear amides"/>
    <property type="evidence" value="ECO:0007669"/>
    <property type="project" value="TreeGrafter"/>
</dbReference>
<dbReference type="InterPro" id="IPR003737">
    <property type="entry name" value="GlcNAc_PI_deacetylase-related"/>
</dbReference>
<evidence type="ECO:0000313" key="2">
    <source>
        <dbReference type="Proteomes" id="UP000287188"/>
    </source>
</evidence>
<sequence>MSTKRLLGVFAHPDDEGLISGALLKYQALGIETGLVYATRGEVGEASDSILAAPNNLGEIREGEMRDAAEVLNVQHLWFLGYRDSGMPDTPANQHPEALINASAAEVIGKLVGIIREFRPQVIITFDESGGYGHPDHITIYKYTIGAFHAAADGDLYPELGPGYSACKLYYTSYSRRQVVMMSEWIQDQAFDNVFKNLDLEHSGFDDNQISVLLDVEPWQQEKKRSWDMHRSEVDSVLPILRLPRELQRKWRSTEYFQLATSRVGNDTVGENDLFARIP</sequence>
<comment type="caution">
    <text evidence="1">The sequence shown here is derived from an EMBL/GenBank/DDBJ whole genome shotgun (WGS) entry which is preliminary data.</text>
</comment>
<dbReference type="EMBL" id="BIFS01000001">
    <property type="protein sequence ID" value="GCE17969.1"/>
    <property type="molecule type" value="Genomic_DNA"/>
</dbReference>
<evidence type="ECO:0008006" key="3">
    <source>
        <dbReference type="Google" id="ProtNLM"/>
    </source>
</evidence>
<dbReference type="Pfam" id="PF02585">
    <property type="entry name" value="PIG-L"/>
    <property type="match status" value="1"/>
</dbReference>
<reference evidence="2" key="1">
    <citation type="submission" date="2018-12" db="EMBL/GenBank/DDBJ databases">
        <title>Tengunoibacter tsumagoiensis gen. nov., sp. nov., Dictyobacter kobayashii sp. nov., D. alpinus sp. nov., and D. joshuensis sp. nov. and description of Dictyobacteraceae fam. nov. within the order Ktedonobacterales isolated from Tengu-no-mugimeshi.</title>
        <authorList>
            <person name="Wang C.M."/>
            <person name="Zheng Y."/>
            <person name="Sakai Y."/>
            <person name="Toyoda A."/>
            <person name="Minakuchi Y."/>
            <person name="Abe K."/>
            <person name="Yokota A."/>
            <person name="Yabe S."/>
        </authorList>
    </citation>
    <scope>NUCLEOTIDE SEQUENCE [LARGE SCALE GENOMIC DNA]</scope>
    <source>
        <strain evidence="2">Uno11</strain>
    </source>
</reference>
<dbReference type="OrthoDB" id="9815144at2"/>
<dbReference type="RefSeq" id="WP_126549574.1">
    <property type="nucleotide sequence ID" value="NZ_BIFS01000001.1"/>
</dbReference>
<dbReference type="PANTHER" id="PTHR12993:SF11">
    <property type="entry name" value="N-ACETYLGLUCOSAMINYL-PHOSPHATIDYLINOSITOL DE-N-ACETYLASE"/>
    <property type="match status" value="1"/>
</dbReference>
<dbReference type="AlphaFoldDB" id="A0A402AFU4"/>
<dbReference type="Proteomes" id="UP000287188">
    <property type="component" value="Unassembled WGS sequence"/>
</dbReference>
<dbReference type="SUPFAM" id="SSF102588">
    <property type="entry name" value="LmbE-like"/>
    <property type="match status" value="1"/>
</dbReference>
<protein>
    <recommendedName>
        <fullName evidence="3">Mycothiol S-conjugate amidase</fullName>
    </recommendedName>
</protein>
<name>A0A402AFU4_9CHLR</name>
<dbReference type="Gene3D" id="3.40.50.10320">
    <property type="entry name" value="LmbE-like"/>
    <property type="match status" value="1"/>
</dbReference>
<keyword evidence="2" id="KW-1185">Reference proteome</keyword>
<dbReference type="InterPro" id="IPR024078">
    <property type="entry name" value="LmbE-like_dom_sf"/>
</dbReference>